<dbReference type="PANTHER" id="PTHR46623:SF6">
    <property type="entry name" value="ALPHA_BETA-HYDROLASES SUPERFAMILY PROTEIN"/>
    <property type="match status" value="1"/>
</dbReference>
<dbReference type="InterPro" id="IPR002925">
    <property type="entry name" value="Dienelactn_hydro"/>
</dbReference>
<accession>A0A3N1D270</accession>
<proteinExistence type="predicted"/>
<gene>
    <name evidence="2" type="ORF">EDD29_5229</name>
</gene>
<protein>
    <submittedName>
        <fullName evidence="2">Dienelactone hydrolase</fullName>
    </submittedName>
</protein>
<dbReference type="PANTHER" id="PTHR46623">
    <property type="entry name" value="CARBOXYMETHYLENEBUTENOLIDASE-RELATED"/>
    <property type="match status" value="1"/>
</dbReference>
<name>A0A3N1D270_9ACTN</name>
<evidence type="ECO:0000313" key="2">
    <source>
        <dbReference type="EMBL" id="ROO87611.1"/>
    </source>
</evidence>
<dbReference type="Gene3D" id="3.40.50.1820">
    <property type="entry name" value="alpha/beta hydrolase"/>
    <property type="match status" value="1"/>
</dbReference>
<reference evidence="2 3" key="1">
    <citation type="submission" date="2018-11" db="EMBL/GenBank/DDBJ databases">
        <title>Sequencing the genomes of 1000 actinobacteria strains.</title>
        <authorList>
            <person name="Klenk H.-P."/>
        </authorList>
    </citation>
    <scope>NUCLEOTIDE SEQUENCE [LARGE SCALE GENOMIC DNA]</scope>
    <source>
        <strain evidence="2 3">DSM 44254</strain>
    </source>
</reference>
<dbReference type="OrthoDB" id="188362at2"/>
<comment type="caution">
    <text evidence="2">The sequence shown here is derived from an EMBL/GenBank/DDBJ whole genome shotgun (WGS) entry which is preliminary data.</text>
</comment>
<dbReference type="AlphaFoldDB" id="A0A3N1D270"/>
<dbReference type="EMBL" id="RJKE01000001">
    <property type="protein sequence ID" value="ROO87611.1"/>
    <property type="molecule type" value="Genomic_DNA"/>
</dbReference>
<sequence length="257" mass="27311">MCHTEVPEGQETPVVDRSEVRVPVAGGEAMPGTLFTGGRAGPGIVVIADIHGPSPFYEALAARLAGAGHTVLLPDYFFRQGPVAGPDLESAFARRARLDEARTLRDLGDACGWLAERTGAARVGSVGFCMGGTFALDLASARGDMVTVAYYGFPVPQPTIVMPPPRPIDVVESQRGPVLAFWGEEDHGVGLDHVREYAGLAEKANPEFAYEILPGLGHGFLAKARIDDHADPGGRTWHRVLHLFDEHLRGGGSAARA</sequence>
<evidence type="ECO:0000259" key="1">
    <source>
        <dbReference type="Pfam" id="PF01738"/>
    </source>
</evidence>
<feature type="domain" description="Dienelactone hydrolase" evidence="1">
    <location>
        <begin position="36"/>
        <end position="247"/>
    </location>
</feature>
<keyword evidence="3" id="KW-1185">Reference proteome</keyword>
<dbReference type="GO" id="GO:0016787">
    <property type="term" value="F:hydrolase activity"/>
    <property type="evidence" value="ECO:0007669"/>
    <property type="project" value="UniProtKB-KW"/>
</dbReference>
<organism evidence="2 3">
    <name type="scientific">Actinocorallia herbida</name>
    <dbReference type="NCBI Taxonomy" id="58109"/>
    <lineage>
        <taxon>Bacteria</taxon>
        <taxon>Bacillati</taxon>
        <taxon>Actinomycetota</taxon>
        <taxon>Actinomycetes</taxon>
        <taxon>Streptosporangiales</taxon>
        <taxon>Thermomonosporaceae</taxon>
        <taxon>Actinocorallia</taxon>
    </lineage>
</organism>
<dbReference type="InterPro" id="IPR029058">
    <property type="entry name" value="AB_hydrolase_fold"/>
</dbReference>
<keyword evidence="2" id="KW-0378">Hydrolase</keyword>
<evidence type="ECO:0000313" key="3">
    <source>
        <dbReference type="Proteomes" id="UP000272400"/>
    </source>
</evidence>
<dbReference type="RefSeq" id="WP_123666874.1">
    <property type="nucleotide sequence ID" value="NZ_RJKE01000001.1"/>
</dbReference>
<dbReference type="SUPFAM" id="SSF53474">
    <property type="entry name" value="alpha/beta-Hydrolases"/>
    <property type="match status" value="1"/>
</dbReference>
<dbReference type="Proteomes" id="UP000272400">
    <property type="component" value="Unassembled WGS sequence"/>
</dbReference>
<dbReference type="InterPro" id="IPR051049">
    <property type="entry name" value="Dienelactone_hydrolase-like"/>
</dbReference>
<dbReference type="Pfam" id="PF01738">
    <property type="entry name" value="DLH"/>
    <property type="match status" value="1"/>
</dbReference>